<dbReference type="Proteomes" id="UP000598271">
    <property type="component" value="Unassembled WGS sequence"/>
</dbReference>
<dbReference type="PROSITE" id="PS50263">
    <property type="entry name" value="CN_HYDROLASE"/>
    <property type="match status" value="1"/>
</dbReference>
<evidence type="ECO:0000256" key="1">
    <source>
        <dbReference type="ARBA" id="ARBA00022801"/>
    </source>
</evidence>
<dbReference type="PANTHER" id="PTHR43674">
    <property type="entry name" value="NITRILASE C965.09-RELATED"/>
    <property type="match status" value="1"/>
</dbReference>
<evidence type="ECO:0000259" key="2">
    <source>
        <dbReference type="PROSITE" id="PS50263"/>
    </source>
</evidence>
<keyword evidence="4" id="KW-1185">Reference proteome</keyword>
<dbReference type="InterPro" id="IPR050345">
    <property type="entry name" value="Aliph_Amidase/BUP"/>
</dbReference>
<dbReference type="GO" id="GO:0016746">
    <property type="term" value="F:acyltransferase activity"/>
    <property type="evidence" value="ECO:0007669"/>
    <property type="project" value="UniProtKB-KW"/>
</dbReference>
<dbReference type="EMBL" id="BMXF01000004">
    <property type="protein sequence ID" value="GHB79467.1"/>
    <property type="molecule type" value="Genomic_DNA"/>
</dbReference>
<dbReference type="Gene3D" id="3.60.110.10">
    <property type="entry name" value="Carbon-nitrogen hydrolase"/>
    <property type="match status" value="1"/>
</dbReference>
<keyword evidence="3" id="KW-0012">Acyltransferase</keyword>
<reference evidence="3 4" key="1">
    <citation type="journal article" date="2014" name="Int. J. Syst. Evol. Microbiol.">
        <title>Complete genome sequence of Corynebacterium casei LMG S-19264T (=DSM 44701T), isolated from a smear-ripened cheese.</title>
        <authorList>
            <consortium name="US DOE Joint Genome Institute (JGI-PGF)"/>
            <person name="Walter F."/>
            <person name="Albersmeier A."/>
            <person name="Kalinowski J."/>
            <person name="Ruckert C."/>
        </authorList>
    </citation>
    <scope>NUCLEOTIDE SEQUENCE [LARGE SCALE GENOMIC DNA]</scope>
    <source>
        <strain evidence="3 4">KCTC 12866</strain>
    </source>
</reference>
<sequence length="311" mass="35102">MALLRVKDKKSMNKKVNIGLVQMSCTDDPNENFHKATGRIREAAAQGAQIICLQELFKSLYFCDVEDHANFNLAEAIPGPSTEALGELAAELGVVIIASLFERRAQGLYHNTTAVLDADGSYLGKYRKMHIPDDPGYYEKFYFTPGDAPTDGTAGTEEIGYRVFNTKFAKIGVLICWDQWYPEAARITSLMGAEILFYPTAIGWDKRETDLVTNQEQYGAWQTIQRSHAVANGVFVVAVNRVGTEGDQQFWGGSFVANPHGRLLYLASHDEEVVHTQEIDLAVIDHYRTTWPYFRDRRVDSYQPITRRFID</sequence>
<dbReference type="FunFam" id="3.60.110.10:FF:000010">
    <property type="entry name" value="Carbon-nitrogen hydrolase"/>
    <property type="match status" value="1"/>
</dbReference>
<dbReference type="AlphaFoldDB" id="A0A8J3D5S9"/>
<dbReference type="Pfam" id="PF00795">
    <property type="entry name" value="CN_hydrolase"/>
    <property type="match status" value="1"/>
</dbReference>
<accession>A0A8J3D5S9</accession>
<name>A0A8J3D5S9_9BACT</name>
<protein>
    <submittedName>
        <fullName evidence="3">Apolipoprotein acyltransferase</fullName>
    </submittedName>
</protein>
<keyword evidence="3" id="KW-0808">Transferase</keyword>
<dbReference type="GO" id="GO:0050126">
    <property type="term" value="F:N-carbamoylputrescine amidase activity"/>
    <property type="evidence" value="ECO:0007669"/>
    <property type="project" value="TreeGrafter"/>
</dbReference>
<organism evidence="3 4">
    <name type="scientific">Persicitalea jodogahamensis</name>
    <dbReference type="NCBI Taxonomy" id="402147"/>
    <lineage>
        <taxon>Bacteria</taxon>
        <taxon>Pseudomonadati</taxon>
        <taxon>Bacteroidota</taxon>
        <taxon>Cytophagia</taxon>
        <taxon>Cytophagales</taxon>
        <taxon>Spirosomataceae</taxon>
        <taxon>Persicitalea</taxon>
    </lineage>
</organism>
<dbReference type="InterPro" id="IPR003010">
    <property type="entry name" value="C-N_Hydrolase"/>
</dbReference>
<evidence type="ECO:0000313" key="3">
    <source>
        <dbReference type="EMBL" id="GHB79467.1"/>
    </source>
</evidence>
<keyword evidence="1" id="KW-0378">Hydrolase</keyword>
<dbReference type="InterPro" id="IPR036526">
    <property type="entry name" value="C-N_Hydrolase_sf"/>
</dbReference>
<comment type="caution">
    <text evidence="3">The sequence shown here is derived from an EMBL/GenBank/DDBJ whole genome shotgun (WGS) entry which is preliminary data.</text>
</comment>
<proteinExistence type="predicted"/>
<dbReference type="CDD" id="cd07573">
    <property type="entry name" value="CPA"/>
    <property type="match status" value="1"/>
</dbReference>
<feature type="domain" description="CN hydrolase" evidence="2">
    <location>
        <begin position="16"/>
        <end position="281"/>
    </location>
</feature>
<gene>
    <name evidence="3" type="ORF">GCM10007390_36850</name>
</gene>
<evidence type="ECO:0000313" key="4">
    <source>
        <dbReference type="Proteomes" id="UP000598271"/>
    </source>
</evidence>
<dbReference type="PANTHER" id="PTHR43674:SF2">
    <property type="entry name" value="BETA-UREIDOPROPIONASE"/>
    <property type="match status" value="1"/>
</dbReference>
<dbReference type="SUPFAM" id="SSF56317">
    <property type="entry name" value="Carbon-nitrogen hydrolase"/>
    <property type="match status" value="1"/>
</dbReference>
<dbReference type="GO" id="GO:0033388">
    <property type="term" value="P:putrescine biosynthetic process from arginine"/>
    <property type="evidence" value="ECO:0007669"/>
    <property type="project" value="TreeGrafter"/>
</dbReference>